<gene>
    <name evidence="2" type="ORF">Alo02nite_61430</name>
</gene>
<accession>A0ABQ4AQX6</accession>
<proteinExistence type="predicted"/>
<dbReference type="EMBL" id="BOMP01000104">
    <property type="protein sequence ID" value="GIE43245.1"/>
    <property type="molecule type" value="Genomic_DNA"/>
</dbReference>
<name>A0ABQ4AQX6_9ACTN</name>
<organism evidence="2 3">
    <name type="scientific">Actinoplanes lobatus</name>
    <dbReference type="NCBI Taxonomy" id="113568"/>
    <lineage>
        <taxon>Bacteria</taxon>
        <taxon>Bacillati</taxon>
        <taxon>Actinomycetota</taxon>
        <taxon>Actinomycetes</taxon>
        <taxon>Micromonosporales</taxon>
        <taxon>Micromonosporaceae</taxon>
        <taxon>Actinoplanes</taxon>
    </lineage>
</organism>
<protein>
    <submittedName>
        <fullName evidence="2">Uncharacterized protein</fullName>
    </submittedName>
</protein>
<keyword evidence="3" id="KW-1185">Reference proteome</keyword>
<sequence>MTPGTVLVVGPRVLPADGWADVWIDSGSGHGYVRRVPAEQLSLAPLDDGEGESAIYRLHPAVTPLEQGRAASSAQMTPPVPVEWAP</sequence>
<feature type="region of interest" description="Disordered" evidence="1">
    <location>
        <begin position="67"/>
        <end position="86"/>
    </location>
</feature>
<comment type="caution">
    <text evidence="2">The sequence shown here is derived from an EMBL/GenBank/DDBJ whole genome shotgun (WGS) entry which is preliminary data.</text>
</comment>
<evidence type="ECO:0000313" key="2">
    <source>
        <dbReference type="EMBL" id="GIE43245.1"/>
    </source>
</evidence>
<evidence type="ECO:0000313" key="3">
    <source>
        <dbReference type="Proteomes" id="UP000631312"/>
    </source>
</evidence>
<dbReference type="Proteomes" id="UP000631312">
    <property type="component" value="Unassembled WGS sequence"/>
</dbReference>
<evidence type="ECO:0000256" key="1">
    <source>
        <dbReference type="SAM" id="MobiDB-lite"/>
    </source>
</evidence>
<reference evidence="2 3" key="1">
    <citation type="submission" date="2021-01" db="EMBL/GenBank/DDBJ databases">
        <title>Whole genome shotgun sequence of Actinoplanes lobatus NBRC 12513.</title>
        <authorList>
            <person name="Komaki H."/>
            <person name="Tamura T."/>
        </authorList>
    </citation>
    <scope>NUCLEOTIDE SEQUENCE [LARGE SCALE GENOMIC DNA]</scope>
    <source>
        <strain evidence="2 3">NBRC 12513</strain>
    </source>
</reference>